<gene>
    <name evidence="17" type="ORF">EAG_02468</name>
</gene>
<dbReference type="GO" id="GO:0020037">
    <property type="term" value="F:heme binding"/>
    <property type="evidence" value="ECO:0007669"/>
    <property type="project" value="InterPro"/>
</dbReference>
<keyword evidence="6 14" id="KW-0349">Heme</keyword>
<evidence type="ECO:0000313" key="18">
    <source>
        <dbReference type="Proteomes" id="UP000000311"/>
    </source>
</evidence>
<dbReference type="GO" id="GO:0016705">
    <property type="term" value="F:oxidoreductase activity, acting on paired donors, with incorporation or reduction of molecular oxygen"/>
    <property type="evidence" value="ECO:0007669"/>
    <property type="project" value="InterPro"/>
</dbReference>
<dbReference type="InterPro" id="IPR017972">
    <property type="entry name" value="Cyt_P450_CS"/>
</dbReference>
<protein>
    <submittedName>
        <fullName evidence="17">Cytochrome P450 4c3</fullName>
    </submittedName>
</protein>
<evidence type="ECO:0000256" key="6">
    <source>
        <dbReference type="ARBA" id="ARBA00022617"/>
    </source>
</evidence>
<comment type="function">
    <text evidence="2">May be involved in the metabolism of insect hormones and in the breakdown of synthetic insecticides.</text>
</comment>
<dbReference type="InterPro" id="IPR002401">
    <property type="entry name" value="Cyt_P450_E_grp-I"/>
</dbReference>
<feature type="signal peptide" evidence="16">
    <location>
        <begin position="1"/>
        <end position="21"/>
    </location>
</feature>
<dbReference type="InterPro" id="IPR001128">
    <property type="entry name" value="Cyt_P450"/>
</dbReference>
<dbReference type="SUPFAM" id="SSF48264">
    <property type="entry name" value="Cytochrome P450"/>
    <property type="match status" value="1"/>
</dbReference>
<name>E2AIK0_CAMFO</name>
<comment type="subcellular location">
    <subcellularLocation>
        <location evidence="4">Endoplasmic reticulum membrane</location>
        <topology evidence="4">Peripheral membrane protein</topology>
    </subcellularLocation>
    <subcellularLocation>
        <location evidence="3">Microsome membrane</location>
        <topology evidence="3">Peripheral membrane protein</topology>
    </subcellularLocation>
</comment>
<keyword evidence="13" id="KW-0472">Membrane</keyword>
<keyword evidence="8" id="KW-0256">Endoplasmic reticulum</keyword>
<evidence type="ECO:0000256" key="3">
    <source>
        <dbReference type="ARBA" id="ARBA00004174"/>
    </source>
</evidence>
<evidence type="ECO:0000256" key="10">
    <source>
        <dbReference type="ARBA" id="ARBA00023002"/>
    </source>
</evidence>
<feature type="chain" id="PRO_5003157317" evidence="16">
    <location>
        <begin position="22"/>
        <end position="486"/>
    </location>
</feature>
<dbReference type="CDD" id="cd20628">
    <property type="entry name" value="CYP4"/>
    <property type="match status" value="1"/>
</dbReference>
<accession>E2AIK0</accession>
<evidence type="ECO:0000256" key="11">
    <source>
        <dbReference type="ARBA" id="ARBA00023004"/>
    </source>
</evidence>
<dbReference type="OrthoDB" id="1470350at2759"/>
<evidence type="ECO:0000256" key="12">
    <source>
        <dbReference type="ARBA" id="ARBA00023033"/>
    </source>
</evidence>
<evidence type="ECO:0000256" key="2">
    <source>
        <dbReference type="ARBA" id="ARBA00003690"/>
    </source>
</evidence>
<keyword evidence="16" id="KW-0732">Signal</keyword>
<sequence>MILSVCLLSLLLALLIKRGRFLYALRKIPYPIALPIIGNAYQLNCSPEEFFQNLIKWAEEFGNIYLIWVGLRPFIFLYKVEAIQPLLSSSTHIDKSLEYEYLKPWLGTGLVTSTGETWQFRRKLLTPTFHSGLLATYFKIAKEEMNVLISCFEKESNKWFDVVPYLKRATLDIICESAMGYKLNAQVNSENEYVEAVDKIASIVQMRFTNVWVSNDKIFKLTKAGKEHDHALRIIQDFVDKVIAQKKIEWQQKHDGNLNEPPNKKQALLDLLLDISKNGTVHLSDADIRDEVNTFMYAGHDTMATSISWTLYALGRHPEYQEKILDEYYNVLGTTEVTLQNIHKLTWLDACIKEQWRIYPVAPLIARQIYKPINLMGNKIPPGSTVLINSYLLHRDSRFFPDPHIYRPERFLPNIPKLPPYSFIPFSAGSRNCIGSRFATSVIKVAVLSVLKAFRVEAFDTEDQLRFISELVLVNANGLRLKITPH</sequence>
<dbReference type="Pfam" id="PF00067">
    <property type="entry name" value="p450"/>
    <property type="match status" value="1"/>
</dbReference>
<dbReference type="PANTHER" id="PTHR24291:SF189">
    <property type="entry name" value="CYTOCHROME P450 4C3-RELATED"/>
    <property type="match status" value="1"/>
</dbReference>
<dbReference type="PRINTS" id="PR00385">
    <property type="entry name" value="P450"/>
</dbReference>
<evidence type="ECO:0000256" key="5">
    <source>
        <dbReference type="ARBA" id="ARBA00010617"/>
    </source>
</evidence>
<dbReference type="AlphaFoldDB" id="E2AIK0"/>
<evidence type="ECO:0000256" key="14">
    <source>
        <dbReference type="PIRSR" id="PIRSR602401-1"/>
    </source>
</evidence>
<evidence type="ECO:0000256" key="16">
    <source>
        <dbReference type="SAM" id="SignalP"/>
    </source>
</evidence>
<dbReference type="GO" id="GO:0004497">
    <property type="term" value="F:monooxygenase activity"/>
    <property type="evidence" value="ECO:0007669"/>
    <property type="project" value="UniProtKB-KW"/>
</dbReference>
<dbReference type="STRING" id="104421.E2AIK0"/>
<evidence type="ECO:0000256" key="15">
    <source>
        <dbReference type="RuleBase" id="RU000461"/>
    </source>
</evidence>
<proteinExistence type="inferred from homology"/>
<keyword evidence="9" id="KW-0492">Microsome</keyword>
<organism evidence="18">
    <name type="scientific">Camponotus floridanus</name>
    <name type="common">Florida carpenter ant</name>
    <dbReference type="NCBI Taxonomy" id="104421"/>
    <lineage>
        <taxon>Eukaryota</taxon>
        <taxon>Metazoa</taxon>
        <taxon>Ecdysozoa</taxon>
        <taxon>Arthropoda</taxon>
        <taxon>Hexapoda</taxon>
        <taxon>Insecta</taxon>
        <taxon>Pterygota</taxon>
        <taxon>Neoptera</taxon>
        <taxon>Endopterygota</taxon>
        <taxon>Hymenoptera</taxon>
        <taxon>Apocrita</taxon>
        <taxon>Aculeata</taxon>
        <taxon>Formicoidea</taxon>
        <taxon>Formicidae</taxon>
        <taxon>Formicinae</taxon>
        <taxon>Camponotus</taxon>
    </lineage>
</organism>
<dbReference type="Proteomes" id="UP000000311">
    <property type="component" value="Unassembled WGS sequence"/>
</dbReference>
<dbReference type="GO" id="GO:0005789">
    <property type="term" value="C:endoplasmic reticulum membrane"/>
    <property type="evidence" value="ECO:0007669"/>
    <property type="project" value="UniProtKB-SubCell"/>
</dbReference>
<keyword evidence="12 15" id="KW-0503">Monooxygenase</keyword>
<evidence type="ECO:0000256" key="4">
    <source>
        <dbReference type="ARBA" id="ARBA00004406"/>
    </source>
</evidence>
<dbReference type="PRINTS" id="PR00463">
    <property type="entry name" value="EP450I"/>
</dbReference>
<evidence type="ECO:0000256" key="13">
    <source>
        <dbReference type="ARBA" id="ARBA00023136"/>
    </source>
</evidence>
<dbReference type="PROSITE" id="PS00086">
    <property type="entry name" value="CYTOCHROME_P450"/>
    <property type="match status" value="1"/>
</dbReference>
<dbReference type="GO" id="GO:0005506">
    <property type="term" value="F:iron ion binding"/>
    <property type="evidence" value="ECO:0007669"/>
    <property type="project" value="InterPro"/>
</dbReference>
<evidence type="ECO:0000313" key="17">
    <source>
        <dbReference type="EMBL" id="EFN66742.1"/>
    </source>
</evidence>
<dbReference type="Gene3D" id="1.10.630.10">
    <property type="entry name" value="Cytochrome P450"/>
    <property type="match status" value="1"/>
</dbReference>
<dbReference type="InterPro" id="IPR050196">
    <property type="entry name" value="Cytochrome_P450_Monoox"/>
</dbReference>
<evidence type="ECO:0000256" key="8">
    <source>
        <dbReference type="ARBA" id="ARBA00022824"/>
    </source>
</evidence>
<dbReference type="InParanoid" id="E2AIK0"/>
<dbReference type="EMBL" id="GL439817">
    <property type="protein sequence ID" value="EFN66742.1"/>
    <property type="molecule type" value="Genomic_DNA"/>
</dbReference>
<dbReference type="PANTHER" id="PTHR24291">
    <property type="entry name" value="CYTOCHROME P450 FAMILY 4"/>
    <property type="match status" value="1"/>
</dbReference>
<evidence type="ECO:0000256" key="7">
    <source>
        <dbReference type="ARBA" id="ARBA00022723"/>
    </source>
</evidence>
<keyword evidence="11 14" id="KW-0408">Iron</keyword>
<evidence type="ECO:0000256" key="1">
    <source>
        <dbReference type="ARBA" id="ARBA00001971"/>
    </source>
</evidence>
<dbReference type="InterPro" id="IPR036396">
    <property type="entry name" value="Cyt_P450_sf"/>
</dbReference>
<reference evidence="17 18" key="1">
    <citation type="journal article" date="2010" name="Science">
        <title>Genomic comparison of the ants Camponotus floridanus and Harpegnathos saltator.</title>
        <authorList>
            <person name="Bonasio R."/>
            <person name="Zhang G."/>
            <person name="Ye C."/>
            <person name="Mutti N.S."/>
            <person name="Fang X."/>
            <person name="Qin N."/>
            <person name="Donahue G."/>
            <person name="Yang P."/>
            <person name="Li Q."/>
            <person name="Li C."/>
            <person name="Zhang P."/>
            <person name="Huang Z."/>
            <person name="Berger S.L."/>
            <person name="Reinberg D."/>
            <person name="Wang J."/>
            <person name="Liebig J."/>
        </authorList>
    </citation>
    <scope>NUCLEOTIDE SEQUENCE [LARGE SCALE GENOMIC DNA]</scope>
    <source>
        <strain evidence="18">C129</strain>
    </source>
</reference>
<feature type="binding site" description="axial binding residue" evidence="14">
    <location>
        <position position="433"/>
    </location>
    <ligand>
        <name>heme</name>
        <dbReference type="ChEBI" id="CHEBI:30413"/>
    </ligand>
    <ligandPart>
        <name>Fe</name>
        <dbReference type="ChEBI" id="CHEBI:18248"/>
    </ligandPart>
</feature>
<dbReference type="OMA" id="WRLYPVT"/>
<comment type="similarity">
    <text evidence="5 15">Belongs to the cytochrome P450 family.</text>
</comment>
<keyword evidence="10 15" id="KW-0560">Oxidoreductase</keyword>
<keyword evidence="18" id="KW-1185">Reference proteome</keyword>
<keyword evidence="7 14" id="KW-0479">Metal-binding</keyword>
<comment type="cofactor">
    <cofactor evidence="1 14">
        <name>heme</name>
        <dbReference type="ChEBI" id="CHEBI:30413"/>
    </cofactor>
</comment>
<evidence type="ECO:0000256" key="9">
    <source>
        <dbReference type="ARBA" id="ARBA00022848"/>
    </source>
</evidence>